<dbReference type="Gene3D" id="2.115.10.20">
    <property type="entry name" value="Glycosyl hydrolase domain, family 43"/>
    <property type="match status" value="2"/>
</dbReference>
<evidence type="ECO:0000256" key="1">
    <source>
        <dbReference type="ARBA" id="ARBA00009865"/>
    </source>
</evidence>
<keyword evidence="9" id="KW-1185">Reference proteome</keyword>
<dbReference type="PANTHER" id="PTHR43772">
    <property type="entry name" value="ENDO-1,4-BETA-XYLANASE"/>
    <property type="match status" value="1"/>
</dbReference>
<keyword evidence="3" id="KW-0119">Carbohydrate metabolism</keyword>
<dbReference type="AlphaFoldDB" id="A0A0A1TKQ7"/>
<keyword evidence="2 6" id="KW-0378">Hydrolase</keyword>
<protein>
    <recommendedName>
        <fullName evidence="10">Glycoside hydrolase family 43 protein</fullName>
    </recommendedName>
</protein>
<evidence type="ECO:0000256" key="3">
    <source>
        <dbReference type="ARBA" id="ARBA00023277"/>
    </source>
</evidence>
<evidence type="ECO:0000256" key="7">
    <source>
        <dbReference type="SAM" id="SignalP"/>
    </source>
</evidence>
<dbReference type="GO" id="GO:0005975">
    <property type="term" value="P:carbohydrate metabolic process"/>
    <property type="evidence" value="ECO:0007669"/>
    <property type="project" value="InterPro"/>
</dbReference>
<evidence type="ECO:0000256" key="4">
    <source>
        <dbReference type="ARBA" id="ARBA00023295"/>
    </source>
</evidence>
<sequence length="580" mass="64139">MHPSLTTTLLALLLTPTITTATTTSDAASTTPQFHNSARHTAADPHVIYDANSGKYYAYSTDGADKNHLFAIYTSPDLSTWSKHPGGVLNACYDDAMNKLPNGQACWARDWQWAPETYYNDKTGWYFFFFAGRLRQDMTKDYFRYSAFEEPSKIGVAVSRSPTGPFHEIKSKPIDWFPFDPAYHDVNLIMDAKQMLPPPSLENGQKAPKGTYIPTIDPNVFFDNNGRIYLYASRNAYRNWNWDAKLGKYIEESNIIAVELDRAWWDDPHATTMPQIVASQMDINAQNAPKPPCNPGRYNGTGEIGHPLRKDGWKTIISYGADPQAWENFHVNDYQKYNGTKKDRRWSEGSTLVTRPGANGKPAYFITYSANNFEASNYGVGFAESSSPLGPFRKSSRNPIISQQPNASIPIFSTGHGSIVASPPKDHGVFVGAQDVTRQTPPDAELFYVHHGRNSTDSGRSLYTTRIKLDATAGDAAMSAALTSDDQPLPKWTYPIEVEAVCNEDDTTVAVYARQGSAFDISEATNRVVGLPGDVPVSELEPAVDGGFIVSFGKHVDGVAYQRLKVDGSWDTVGQAKISC</sequence>
<dbReference type="PANTHER" id="PTHR43772:SF2">
    <property type="entry name" value="PUTATIVE (AFU_ORTHOLOGUE AFUA_2G04480)-RELATED"/>
    <property type="match status" value="1"/>
</dbReference>
<feature type="site" description="Important for catalytic activity, responsible for pKa modulation of the active site Glu and correct orientation of both the proton donor and substrate" evidence="5">
    <location>
        <position position="217"/>
    </location>
</feature>
<evidence type="ECO:0000256" key="6">
    <source>
        <dbReference type="RuleBase" id="RU361187"/>
    </source>
</evidence>
<reference evidence="8 9" key="1">
    <citation type="journal article" date="2015" name="Genome Announc.">
        <title>Draft Genome Sequence and Gene Annotation of the Entomopathogenic Fungus Verticillium hemipterigenum.</title>
        <authorList>
            <person name="Horn F."/>
            <person name="Habel A."/>
            <person name="Scharf D.H."/>
            <person name="Dworschak J."/>
            <person name="Brakhage A.A."/>
            <person name="Guthke R."/>
            <person name="Hertweck C."/>
            <person name="Linde J."/>
        </authorList>
    </citation>
    <scope>NUCLEOTIDE SEQUENCE [LARGE SCALE GENOMIC DNA]</scope>
</reference>
<accession>A0A0A1TKQ7</accession>
<dbReference type="InterPro" id="IPR006710">
    <property type="entry name" value="Glyco_hydro_43"/>
</dbReference>
<dbReference type="EMBL" id="CDHN01000003">
    <property type="protein sequence ID" value="CEJ91405.1"/>
    <property type="molecule type" value="Genomic_DNA"/>
</dbReference>
<dbReference type="Pfam" id="PF04616">
    <property type="entry name" value="Glyco_hydro_43"/>
    <property type="match status" value="2"/>
</dbReference>
<comment type="similarity">
    <text evidence="1 6">Belongs to the glycosyl hydrolase 43 family.</text>
</comment>
<evidence type="ECO:0000313" key="8">
    <source>
        <dbReference type="EMBL" id="CEJ91405.1"/>
    </source>
</evidence>
<evidence type="ECO:0000256" key="5">
    <source>
        <dbReference type="PIRSR" id="PIRSR606710-2"/>
    </source>
</evidence>
<evidence type="ECO:0000256" key="2">
    <source>
        <dbReference type="ARBA" id="ARBA00022801"/>
    </source>
</evidence>
<feature type="chain" id="PRO_5001979767" description="Glycoside hydrolase family 43 protein" evidence="7">
    <location>
        <begin position="22"/>
        <end position="580"/>
    </location>
</feature>
<name>A0A0A1TKQ7_9HYPO</name>
<dbReference type="OrthoDB" id="5211809at2759"/>
<evidence type="ECO:0008006" key="10">
    <source>
        <dbReference type="Google" id="ProtNLM"/>
    </source>
</evidence>
<gene>
    <name evidence="8" type="ORF">VHEMI07120</name>
</gene>
<dbReference type="Proteomes" id="UP000039046">
    <property type="component" value="Unassembled WGS sequence"/>
</dbReference>
<keyword evidence="4 6" id="KW-0326">Glycosidase</keyword>
<dbReference type="InterPro" id="IPR023296">
    <property type="entry name" value="Glyco_hydro_beta-prop_sf"/>
</dbReference>
<evidence type="ECO:0000313" key="9">
    <source>
        <dbReference type="Proteomes" id="UP000039046"/>
    </source>
</evidence>
<feature type="signal peptide" evidence="7">
    <location>
        <begin position="1"/>
        <end position="21"/>
    </location>
</feature>
<dbReference type="InterPro" id="IPR052176">
    <property type="entry name" value="Glycosyl_Hydrlase_43_Enz"/>
</dbReference>
<proteinExistence type="inferred from homology"/>
<dbReference type="SUPFAM" id="SSF75005">
    <property type="entry name" value="Arabinanase/levansucrase/invertase"/>
    <property type="match status" value="1"/>
</dbReference>
<keyword evidence="7" id="KW-0732">Signal</keyword>
<organism evidence="8 9">
    <name type="scientific">[Torrubiella] hemipterigena</name>
    <dbReference type="NCBI Taxonomy" id="1531966"/>
    <lineage>
        <taxon>Eukaryota</taxon>
        <taxon>Fungi</taxon>
        <taxon>Dikarya</taxon>
        <taxon>Ascomycota</taxon>
        <taxon>Pezizomycotina</taxon>
        <taxon>Sordariomycetes</taxon>
        <taxon>Hypocreomycetidae</taxon>
        <taxon>Hypocreales</taxon>
        <taxon>Clavicipitaceae</taxon>
        <taxon>Clavicipitaceae incertae sedis</taxon>
        <taxon>'Torrubiella' clade</taxon>
    </lineage>
</organism>
<dbReference type="HOGENOM" id="CLU_018494_0_0_1"/>
<dbReference type="GO" id="GO:0004553">
    <property type="term" value="F:hydrolase activity, hydrolyzing O-glycosyl compounds"/>
    <property type="evidence" value="ECO:0007669"/>
    <property type="project" value="InterPro"/>
</dbReference>